<evidence type="ECO:0000256" key="2">
    <source>
        <dbReference type="ARBA" id="ARBA00022690"/>
    </source>
</evidence>
<dbReference type="InterPro" id="IPR036354">
    <property type="entry name" value="Prot_inh_pot1_sf"/>
</dbReference>
<organism evidence="4 5">
    <name type="scientific">Malus domestica</name>
    <name type="common">Apple</name>
    <name type="synonym">Pyrus malus</name>
    <dbReference type="NCBI Taxonomy" id="3750"/>
    <lineage>
        <taxon>Eukaryota</taxon>
        <taxon>Viridiplantae</taxon>
        <taxon>Streptophyta</taxon>
        <taxon>Embryophyta</taxon>
        <taxon>Tracheophyta</taxon>
        <taxon>Spermatophyta</taxon>
        <taxon>Magnoliopsida</taxon>
        <taxon>eudicotyledons</taxon>
        <taxon>Gunneridae</taxon>
        <taxon>Pentapetalae</taxon>
        <taxon>rosids</taxon>
        <taxon>fabids</taxon>
        <taxon>Rosales</taxon>
        <taxon>Rosaceae</taxon>
        <taxon>Amygdaloideae</taxon>
        <taxon>Maleae</taxon>
        <taxon>Malus</taxon>
    </lineage>
</organism>
<keyword evidence="5" id="KW-1185">Reference proteome</keyword>
<dbReference type="EMBL" id="RDQH01000341">
    <property type="protein sequence ID" value="RXH73828.1"/>
    <property type="molecule type" value="Genomic_DNA"/>
</dbReference>
<comment type="caution">
    <text evidence="4">The sequence shown here is derived from an EMBL/GenBank/DDBJ whole genome shotgun (WGS) entry which is preliminary data.</text>
</comment>
<dbReference type="Gene3D" id="3.30.10.10">
    <property type="entry name" value="Trypsin Inhibitor V, subunit A"/>
    <property type="match status" value="1"/>
</dbReference>
<dbReference type="Pfam" id="PF00280">
    <property type="entry name" value="potato_inhibit"/>
    <property type="match status" value="1"/>
</dbReference>
<comment type="similarity">
    <text evidence="1">Belongs to the protease inhibitor I13 (potato type I serine protease inhibitor) family.</text>
</comment>
<gene>
    <name evidence="4" type="ORF">DVH24_016650</name>
</gene>
<proteinExistence type="inferred from homology"/>
<dbReference type="PANTHER" id="PTHR33091:SF29">
    <property type="entry name" value="SUBTILISIN INHIBITOR 1"/>
    <property type="match status" value="1"/>
</dbReference>
<sequence>MSRPSLPPYPPYFSFCSDAACCGQGLKFVWPEIVRKPAWEAATIIKKDNPSVTVVVLKPGFVGLHDFCCNCVYVYTDENGKVFLIPRIG</sequence>
<name>A0A498HQK9_MALDO</name>
<dbReference type="GO" id="GO:0004867">
    <property type="term" value="F:serine-type endopeptidase inhibitor activity"/>
    <property type="evidence" value="ECO:0007669"/>
    <property type="project" value="UniProtKB-KW"/>
</dbReference>
<accession>A0A498HQK9</accession>
<evidence type="ECO:0000256" key="3">
    <source>
        <dbReference type="ARBA" id="ARBA00022900"/>
    </source>
</evidence>
<dbReference type="AlphaFoldDB" id="A0A498HQK9"/>
<evidence type="ECO:0000256" key="1">
    <source>
        <dbReference type="ARBA" id="ARBA00008210"/>
    </source>
</evidence>
<protein>
    <recommendedName>
        <fullName evidence="6">Proteinase inhibitor</fullName>
    </recommendedName>
</protein>
<reference evidence="4 5" key="1">
    <citation type="submission" date="2018-10" db="EMBL/GenBank/DDBJ databases">
        <title>A high-quality apple genome assembly.</title>
        <authorList>
            <person name="Hu J."/>
        </authorList>
    </citation>
    <scope>NUCLEOTIDE SEQUENCE [LARGE SCALE GENOMIC DNA]</scope>
    <source>
        <strain evidence="5">cv. HFTH1</strain>
        <tissue evidence="4">Young leaf</tissue>
    </source>
</reference>
<dbReference type="Proteomes" id="UP000290289">
    <property type="component" value="Chromosome 15"/>
</dbReference>
<dbReference type="InterPro" id="IPR000864">
    <property type="entry name" value="Prot_inh_pot1"/>
</dbReference>
<evidence type="ECO:0000313" key="4">
    <source>
        <dbReference type="EMBL" id="RXH73828.1"/>
    </source>
</evidence>
<keyword evidence="2" id="KW-0646">Protease inhibitor</keyword>
<dbReference type="SUPFAM" id="SSF54654">
    <property type="entry name" value="CI-2 family of serine protease inhibitors"/>
    <property type="match status" value="1"/>
</dbReference>
<dbReference type="GO" id="GO:0009611">
    <property type="term" value="P:response to wounding"/>
    <property type="evidence" value="ECO:0007669"/>
    <property type="project" value="InterPro"/>
</dbReference>
<evidence type="ECO:0008006" key="6">
    <source>
        <dbReference type="Google" id="ProtNLM"/>
    </source>
</evidence>
<keyword evidence="3" id="KW-0722">Serine protease inhibitor</keyword>
<dbReference type="PANTHER" id="PTHR33091">
    <property type="entry name" value="PROTEIN, PUTATIVE, EXPRESSED-RELATED"/>
    <property type="match status" value="1"/>
</dbReference>
<evidence type="ECO:0000313" key="5">
    <source>
        <dbReference type="Proteomes" id="UP000290289"/>
    </source>
</evidence>